<protein>
    <submittedName>
        <fullName evidence="2">Uncharacterized protein</fullName>
    </submittedName>
</protein>
<evidence type="ECO:0000256" key="1">
    <source>
        <dbReference type="SAM" id="MobiDB-lite"/>
    </source>
</evidence>
<feature type="compositionally biased region" description="Basic and acidic residues" evidence="1">
    <location>
        <begin position="1"/>
        <end position="22"/>
    </location>
</feature>
<sequence length="169" mass="18287">MKLPDDKNPKIVWDQDKKRWTNVDEDPNDTTHEFKPPPKMSDIMPKMAQNTQPMPGAVQNAPIPTFNSVSSVVPQGNVLAYDLGQTSDQPVGPLSLPNAIPGGSGAGEDAGNVTKMSQPNMFKLQRGRTIEKPSAAMPQMNFFVPQSTSDPNAPIDFLTPGGVLQFGEQ</sequence>
<keyword evidence="3" id="KW-1185">Reference proteome</keyword>
<feature type="region of interest" description="Disordered" evidence="1">
    <location>
        <begin position="1"/>
        <end position="54"/>
    </location>
</feature>
<gene>
    <name evidence="2" type="ORF">NQ317_011879</name>
</gene>
<accession>A0ABQ9JTY7</accession>
<name>A0ABQ9JTY7_9CUCU</name>
<reference evidence="2" key="1">
    <citation type="journal article" date="2023" name="Insect Mol. Biol.">
        <title>Genome sequencing provides insights into the evolution of gene families encoding plant cell wall-degrading enzymes in longhorned beetles.</title>
        <authorList>
            <person name="Shin N.R."/>
            <person name="Okamura Y."/>
            <person name="Kirsch R."/>
            <person name="Pauchet Y."/>
        </authorList>
    </citation>
    <scope>NUCLEOTIDE SEQUENCE</scope>
    <source>
        <strain evidence="2">MMC_N1</strain>
    </source>
</reference>
<dbReference type="Proteomes" id="UP001162164">
    <property type="component" value="Unassembled WGS sequence"/>
</dbReference>
<dbReference type="EMBL" id="JAPWTJ010000175">
    <property type="protein sequence ID" value="KAJ8981600.1"/>
    <property type="molecule type" value="Genomic_DNA"/>
</dbReference>
<evidence type="ECO:0000313" key="2">
    <source>
        <dbReference type="EMBL" id="KAJ8981600.1"/>
    </source>
</evidence>
<organism evidence="2 3">
    <name type="scientific">Molorchus minor</name>
    <dbReference type="NCBI Taxonomy" id="1323400"/>
    <lineage>
        <taxon>Eukaryota</taxon>
        <taxon>Metazoa</taxon>
        <taxon>Ecdysozoa</taxon>
        <taxon>Arthropoda</taxon>
        <taxon>Hexapoda</taxon>
        <taxon>Insecta</taxon>
        <taxon>Pterygota</taxon>
        <taxon>Neoptera</taxon>
        <taxon>Endopterygota</taxon>
        <taxon>Coleoptera</taxon>
        <taxon>Polyphaga</taxon>
        <taxon>Cucujiformia</taxon>
        <taxon>Chrysomeloidea</taxon>
        <taxon>Cerambycidae</taxon>
        <taxon>Lamiinae</taxon>
        <taxon>Monochamini</taxon>
        <taxon>Molorchus</taxon>
    </lineage>
</organism>
<evidence type="ECO:0000313" key="3">
    <source>
        <dbReference type="Proteomes" id="UP001162164"/>
    </source>
</evidence>
<proteinExistence type="predicted"/>
<comment type="caution">
    <text evidence="2">The sequence shown here is derived from an EMBL/GenBank/DDBJ whole genome shotgun (WGS) entry which is preliminary data.</text>
</comment>
<feature type="non-terminal residue" evidence="2">
    <location>
        <position position="169"/>
    </location>
</feature>